<feature type="compositionally biased region" description="Basic and acidic residues" evidence="4">
    <location>
        <begin position="135"/>
        <end position="145"/>
    </location>
</feature>
<dbReference type="Proteomes" id="UP000604046">
    <property type="component" value="Unassembled WGS sequence"/>
</dbReference>
<dbReference type="PROSITE" id="PS50088">
    <property type="entry name" value="ANK_REPEAT"/>
    <property type="match status" value="1"/>
</dbReference>
<reference evidence="5" key="1">
    <citation type="submission" date="2021-02" db="EMBL/GenBank/DDBJ databases">
        <authorList>
            <person name="Dougan E. K."/>
            <person name="Rhodes N."/>
            <person name="Thang M."/>
            <person name="Chan C."/>
        </authorList>
    </citation>
    <scope>NUCLEOTIDE SEQUENCE</scope>
</reference>
<dbReference type="OrthoDB" id="346910at2759"/>
<dbReference type="PROSITE" id="PS50297">
    <property type="entry name" value="ANK_REP_REGION"/>
    <property type="match status" value="1"/>
</dbReference>
<name>A0A812U4K6_9DINO</name>
<feature type="region of interest" description="Disordered" evidence="4">
    <location>
        <begin position="397"/>
        <end position="423"/>
    </location>
</feature>
<proteinExistence type="predicted"/>
<feature type="region of interest" description="Disordered" evidence="4">
    <location>
        <begin position="460"/>
        <end position="491"/>
    </location>
</feature>
<keyword evidence="1" id="KW-0677">Repeat</keyword>
<keyword evidence="6" id="KW-1185">Reference proteome</keyword>
<dbReference type="Pfam" id="PF12796">
    <property type="entry name" value="Ank_2"/>
    <property type="match status" value="1"/>
</dbReference>
<dbReference type="Gene3D" id="1.25.40.20">
    <property type="entry name" value="Ankyrin repeat-containing domain"/>
    <property type="match status" value="2"/>
</dbReference>
<organism evidence="5 6">
    <name type="scientific">Symbiodinium natans</name>
    <dbReference type="NCBI Taxonomy" id="878477"/>
    <lineage>
        <taxon>Eukaryota</taxon>
        <taxon>Sar</taxon>
        <taxon>Alveolata</taxon>
        <taxon>Dinophyceae</taxon>
        <taxon>Suessiales</taxon>
        <taxon>Symbiodiniaceae</taxon>
        <taxon>Symbiodinium</taxon>
    </lineage>
</organism>
<dbReference type="EMBL" id="CAJNDS010002646">
    <property type="protein sequence ID" value="CAE7555847.1"/>
    <property type="molecule type" value="Genomic_DNA"/>
</dbReference>
<comment type="caution">
    <text evidence="5">The sequence shown here is derived from an EMBL/GenBank/DDBJ whole genome shotgun (WGS) entry which is preliminary data.</text>
</comment>
<dbReference type="InterPro" id="IPR036770">
    <property type="entry name" value="Ankyrin_rpt-contain_sf"/>
</dbReference>
<dbReference type="PANTHER" id="PTHR24126:SF14">
    <property type="entry name" value="ANK_REP_REGION DOMAIN-CONTAINING PROTEIN"/>
    <property type="match status" value="1"/>
</dbReference>
<evidence type="ECO:0000256" key="1">
    <source>
        <dbReference type="ARBA" id="ARBA00022737"/>
    </source>
</evidence>
<feature type="region of interest" description="Disordered" evidence="4">
    <location>
        <begin position="116"/>
        <end position="169"/>
    </location>
</feature>
<evidence type="ECO:0000313" key="6">
    <source>
        <dbReference type="Proteomes" id="UP000604046"/>
    </source>
</evidence>
<feature type="repeat" description="ANK" evidence="3">
    <location>
        <begin position="245"/>
        <end position="277"/>
    </location>
</feature>
<dbReference type="SUPFAM" id="SSF48403">
    <property type="entry name" value="Ankyrin repeat"/>
    <property type="match status" value="1"/>
</dbReference>
<evidence type="ECO:0000256" key="3">
    <source>
        <dbReference type="PROSITE-ProRule" id="PRU00023"/>
    </source>
</evidence>
<gene>
    <name evidence="5" type="primary">Ankrd54</name>
    <name evidence="5" type="ORF">SNAT2548_LOCUS31240</name>
</gene>
<protein>
    <submittedName>
        <fullName evidence="5">Ankrd54 protein</fullName>
    </submittedName>
</protein>
<evidence type="ECO:0000256" key="2">
    <source>
        <dbReference type="ARBA" id="ARBA00023043"/>
    </source>
</evidence>
<evidence type="ECO:0000313" key="5">
    <source>
        <dbReference type="EMBL" id="CAE7555847.1"/>
    </source>
</evidence>
<evidence type="ECO:0000256" key="4">
    <source>
        <dbReference type="SAM" id="MobiDB-lite"/>
    </source>
</evidence>
<keyword evidence="2 3" id="KW-0040">ANK repeat</keyword>
<dbReference type="PANTHER" id="PTHR24126">
    <property type="entry name" value="ANKYRIN REPEAT, PH AND SEC7 DOMAIN CONTAINING PROTEIN SECG-RELATED"/>
    <property type="match status" value="1"/>
</dbReference>
<sequence length="491" mass="51629">MTYKLCAGAKNGIGTQNNACDEASTRYCEGLFIEHAQTTMTSEIALLVELQVLLSIAEASTTGYQTFSALSLFLPVAGGGRLQDDNSSTRFEEADALRSEVAALRDELTALQGRASLGAQRHSQQGVRSPNGPGDLRRKSAETKSGRPSFLGSPAYASPARRTSKAESGGAGLFKAAQPLLQQSADPTRRQCALRAVQEELKSGASANTWDGPDTPLRAAVQARSTELVSLLLRARADPEEEDPKGVRLLHLAAFKGQDEICRLLLASRASPNAADCHGQTPLFFAPTRPICATLQRSHANVNVINRQGQSALHLAAKAGLGDVLAWMACNVTHALLSLRDAEGHLAGDYARQAGIKPEVLEKLSLPAKASGSLRSGTFQPTYAGLQLPASKVAKSATGVLGPDPEATPVLSEDASGAEPSVPAAWEVAASEDVPAAATETVEAPEPLEEALAPASLDPGVVESFGEMPAAQPAEPPEERSQFLEELEEAF</sequence>
<dbReference type="InterPro" id="IPR002110">
    <property type="entry name" value="Ankyrin_rpt"/>
</dbReference>
<accession>A0A812U4K6</accession>
<dbReference type="AlphaFoldDB" id="A0A812U4K6"/>
<dbReference type="SMART" id="SM00248">
    <property type="entry name" value="ANK"/>
    <property type="match status" value="3"/>
</dbReference>